<dbReference type="EMBL" id="MTYJ01000112">
    <property type="protein sequence ID" value="OQV14001.1"/>
    <property type="molecule type" value="Genomic_DNA"/>
</dbReference>
<accession>A0A1W0WFN2</accession>
<sequence length="342" mass="37327">MALNMVRCLEFDLQQTIESFSLTVADDAPATQTLPATIPSSELGFPTADGVWFLFVQTGLHGKKHLINGQPAVRFGFAWASSTRGSFTVDVVLRIPSAGWESSCSNVTAVRKCEKSLHCEMIPRTELLDPLRCFAPGDTLTFEAHIKIFEGARVATADERIVAKLLADHARLLSDRSGADFTLVSSDAREFPVHRSILMARSRVFAAMLASETVDRESGRCVVEDVDGRTVEALLRFVYHASVEGLAEVADTLLAAADKYELLDLKQACEELLLRQIQPDNAAKRLILAEMHQAGRLKAEIFAYLKGSNGRVKAFIAAGGLKEVNAYNEDLAGETALSWAPS</sequence>
<dbReference type="Proteomes" id="UP000192578">
    <property type="component" value="Unassembled WGS sequence"/>
</dbReference>
<dbReference type="InterPro" id="IPR011333">
    <property type="entry name" value="SKP1/BTB/POZ_sf"/>
</dbReference>
<dbReference type="Pfam" id="PF00651">
    <property type="entry name" value="BTB"/>
    <property type="match status" value="1"/>
</dbReference>
<dbReference type="SUPFAM" id="SSF54695">
    <property type="entry name" value="POZ domain"/>
    <property type="match status" value="1"/>
</dbReference>
<evidence type="ECO:0000313" key="2">
    <source>
        <dbReference type="EMBL" id="OQV14001.1"/>
    </source>
</evidence>
<comment type="caution">
    <text evidence="2">The sequence shown here is derived from an EMBL/GenBank/DDBJ whole genome shotgun (WGS) entry which is preliminary data.</text>
</comment>
<dbReference type="InterPro" id="IPR000210">
    <property type="entry name" value="BTB/POZ_dom"/>
</dbReference>
<dbReference type="OrthoDB" id="10249567at2759"/>
<organism evidence="2 3">
    <name type="scientific">Hypsibius exemplaris</name>
    <name type="common">Freshwater tardigrade</name>
    <dbReference type="NCBI Taxonomy" id="2072580"/>
    <lineage>
        <taxon>Eukaryota</taxon>
        <taxon>Metazoa</taxon>
        <taxon>Ecdysozoa</taxon>
        <taxon>Tardigrada</taxon>
        <taxon>Eutardigrada</taxon>
        <taxon>Parachela</taxon>
        <taxon>Hypsibioidea</taxon>
        <taxon>Hypsibiidae</taxon>
        <taxon>Hypsibius</taxon>
    </lineage>
</organism>
<gene>
    <name evidence="2" type="ORF">BV898_11772</name>
</gene>
<dbReference type="PANTHER" id="PTHR24413">
    <property type="entry name" value="SPECKLE-TYPE POZ PROTEIN"/>
    <property type="match status" value="1"/>
</dbReference>
<dbReference type="Gene3D" id="6.10.250.3030">
    <property type="match status" value="1"/>
</dbReference>
<evidence type="ECO:0000259" key="1">
    <source>
        <dbReference type="PROSITE" id="PS50097"/>
    </source>
</evidence>
<dbReference type="SMART" id="SM00225">
    <property type="entry name" value="BTB"/>
    <property type="match status" value="1"/>
</dbReference>
<dbReference type="AlphaFoldDB" id="A0A1W0WFN2"/>
<evidence type="ECO:0000313" key="3">
    <source>
        <dbReference type="Proteomes" id="UP000192578"/>
    </source>
</evidence>
<feature type="domain" description="BTB" evidence="1">
    <location>
        <begin position="179"/>
        <end position="244"/>
    </location>
</feature>
<proteinExistence type="predicted"/>
<reference evidence="3" key="1">
    <citation type="submission" date="2017-01" db="EMBL/GenBank/DDBJ databases">
        <title>Comparative genomics of anhydrobiosis in the tardigrade Hypsibius dujardini.</title>
        <authorList>
            <person name="Yoshida Y."/>
            <person name="Koutsovoulos G."/>
            <person name="Laetsch D."/>
            <person name="Stevens L."/>
            <person name="Kumar S."/>
            <person name="Horikawa D."/>
            <person name="Ishino K."/>
            <person name="Komine S."/>
            <person name="Tomita M."/>
            <person name="Blaxter M."/>
            <person name="Arakawa K."/>
        </authorList>
    </citation>
    <scope>NUCLEOTIDE SEQUENCE [LARGE SCALE GENOMIC DNA]</scope>
    <source>
        <strain evidence="3">Z151</strain>
    </source>
</reference>
<dbReference type="Gene3D" id="3.30.710.10">
    <property type="entry name" value="Potassium Channel Kv1.1, Chain A"/>
    <property type="match status" value="1"/>
</dbReference>
<name>A0A1W0WFN2_HYPEX</name>
<protein>
    <recommendedName>
        <fullName evidence="1">BTB domain-containing protein</fullName>
    </recommendedName>
</protein>
<dbReference type="PROSITE" id="PS50097">
    <property type="entry name" value="BTB"/>
    <property type="match status" value="1"/>
</dbReference>
<keyword evidence="3" id="KW-1185">Reference proteome</keyword>